<comment type="caution">
    <text evidence="4">The sequence shown here is derived from an EMBL/GenBank/DDBJ whole genome shotgun (WGS) entry which is preliminary data.</text>
</comment>
<name>A0A5R9AFH3_9MICC</name>
<feature type="region of interest" description="Disordered" evidence="3">
    <location>
        <begin position="1"/>
        <end position="24"/>
    </location>
</feature>
<keyword evidence="2" id="KW-0560">Oxidoreductase</keyword>
<dbReference type="OrthoDB" id="924592at2"/>
<dbReference type="InterPro" id="IPR003767">
    <property type="entry name" value="Malate/L-lactate_DH-like"/>
</dbReference>
<dbReference type="InterPro" id="IPR036111">
    <property type="entry name" value="Mal/L-sulfo/L-lacto_DH-like_sf"/>
</dbReference>
<dbReference type="InterPro" id="IPR043144">
    <property type="entry name" value="Mal/L-sulf/L-lact_DH-like_ah"/>
</dbReference>
<evidence type="ECO:0000256" key="2">
    <source>
        <dbReference type="ARBA" id="ARBA00023002"/>
    </source>
</evidence>
<feature type="compositionally biased region" description="Basic and acidic residues" evidence="3">
    <location>
        <begin position="1"/>
        <end position="14"/>
    </location>
</feature>
<accession>A0A5R9AFH3</accession>
<protein>
    <submittedName>
        <fullName evidence="4">Ldh family oxidoreductase</fullName>
    </submittedName>
</protein>
<keyword evidence="5" id="KW-1185">Reference proteome</keyword>
<evidence type="ECO:0000313" key="5">
    <source>
        <dbReference type="Proteomes" id="UP000306544"/>
    </source>
</evidence>
<dbReference type="SUPFAM" id="SSF89733">
    <property type="entry name" value="L-sulfolactate dehydrogenase-like"/>
    <property type="match status" value="1"/>
</dbReference>
<dbReference type="Gene3D" id="1.10.1530.10">
    <property type="match status" value="1"/>
</dbReference>
<dbReference type="Gene3D" id="3.30.1370.60">
    <property type="entry name" value="Hypothetical oxidoreductase yiak, domain 2"/>
    <property type="match status" value="1"/>
</dbReference>
<dbReference type="GO" id="GO:0016491">
    <property type="term" value="F:oxidoreductase activity"/>
    <property type="evidence" value="ECO:0007669"/>
    <property type="project" value="UniProtKB-KW"/>
</dbReference>
<sequence length="375" mass="39487">MHVKATDGRTRDDAGGSVPHNENPLVSSVRLQGYCASILSAAGLPDADARIVASSLVDANLRGVHSHGVSRIPIYVDRLRRGLVNTDPQVKVVREAGGTLVVDGDNGMGQVVLQRSLELGLQRVPEHRTVSVAVRGSNHYGSGAYFARQAAASGLAMFLYGNAPATMAAFGGRDRFLGTNPYTFAVPAGDREPMVLDMATSVVARGKIIAAAQLGYPIPEGWAVDENGVATTDAEAALAGSVLPFGGPKGYGIALIVEVMAAMFSGAHSGPQVGDLYEDLDRPQGVGAFFTLHDIEAFVPANEFAERMEWLYEAIKKSGPPDGEVLLPGELEERAAQRQLREGIAVPPAVIAQLEELSPESSPVTSQTDGAHGRK</sequence>
<feature type="compositionally biased region" description="Polar residues" evidence="3">
    <location>
        <begin position="359"/>
        <end position="369"/>
    </location>
</feature>
<comment type="similarity">
    <text evidence="1">Belongs to the LDH2/MDH2 oxidoreductase family.</text>
</comment>
<dbReference type="EMBL" id="VAWA01000004">
    <property type="protein sequence ID" value="TLP77522.1"/>
    <property type="molecule type" value="Genomic_DNA"/>
</dbReference>
<proteinExistence type="inferred from homology"/>
<reference evidence="4 5" key="1">
    <citation type="submission" date="2019-05" db="EMBL/GenBank/DDBJ databases">
        <title>Nesterenkonia sp. GY239, isolated from the Southern Atlantic Ocean.</title>
        <authorList>
            <person name="Zhang G."/>
        </authorList>
    </citation>
    <scope>NUCLEOTIDE SEQUENCE [LARGE SCALE GENOMIC DNA]</scope>
    <source>
        <strain evidence="4 5">GY239</strain>
    </source>
</reference>
<dbReference type="Proteomes" id="UP000306544">
    <property type="component" value="Unassembled WGS sequence"/>
</dbReference>
<dbReference type="Pfam" id="PF02615">
    <property type="entry name" value="Ldh_2"/>
    <property type="match status" value="1"/>
</dbReference>
<evidence type="ECO:0000256" key="1">
    <source>
        <dbReference type="ARBA" id="ARBA00006056"/>
    </source>
</evidence>
<evidence type="ECO:0000313" key="4">
    <source>
        <dbReference type="EMBL" id="TLP77522.1"/>
    </source>
</evidence>
<organism evidence="4 5">
    <name type="scientific">Nesterenkonia sphaerica</name>
    <dbReference type="NCBI Taxonomy" id="1804988"/>
    <lineage>
        <taxon>Bacteria</taxon>
        <taxon>Bacillati</taxon>
        <taxon>Actinomycetota</taxon>
        <taxon>Actinomycetes</taxon>
        <taxon>Micrococcales</taxon>
        <taxon>Micrococcaceae</taxon>
        <taxon>Nesterenkonia</taxon>
    </lineage>
</organism>
<evidence type="ECO:0000256" key="3">
    <source>
        <dbReference type="SAM" id="MobiDB-lite"/>
    </source>
</evidence>
<gene>
    <name evidence="4" type="ORF">FEF27_05040</name>
</gene>
<feature type="region of interest" description="Disordered" evidence="3">
    <location>
        <begin position="354"/>
        <end position="375"/>
    </location>
</feature>
<dbReference type="PANTHER" id="PTHR11091:SF0">
    <property type="entry name" value="MALATE DEHYDROGENASE"/>
    <property type="match status" value="1"/>
</dbReference>
<dbReference type="InterPro" id="IPR043143">
    <property type="entry name" value="Mal/L-sulf/L-lact_DH-like_NADP"/>
</dbReference>
<dbReference type="AlphaFoldDB" id="A0A5R9AFH3"/>
<dbReference type="PANTHER" id="PTHR11091">
    <property type="entry name" value="OXIDOREDUCTASE-RELATED"/>
    <property type="match status" value="1"/>
</dbReference>